<dbReference type="AlphaFoldDB" id="A0AA38SHL1"/>
<gene>
    <name evidence="3" type="ORF">OSB04_un000352</name>
</gene>
<feature type="compositionally biased region" description="Low complexity" evidence="1">
    <location>
        <begin position="293"/>
        <end position="313"/>
    </location>
</feature>
<name>A0AA38SHL1_9ASTR</name>
<dbReference type="InterPro" id="IPR026960">
    <property type="entry name" value="RVT-Znf"/>
</dbReference>
<protein>
    <recommendedName>
        <fullName evidence="2">Reverse transcriptase zinc-binding domain-containing protein</fullName>
    </recommendedName>
</protein>
<dbReference type="Pfam" id="PF13966">
    <property type="entry name" value="zf-RVT"/>
    <property type="match status" value="1"/>
</dbReference>
<dbReference type="PANTHER" id="PTHR33116:SF84">
    <property type="entry name" value="RNA-DIRECTED DNA POLYMERASE"/>
    <property type="match status" value="1"/>
</dbReference>
<keyword evidence="4" id="KW-1185">Reference proteome</keyword>
<feature type="compositionally biased region" description="Basic and acidic residues" evidence="1">
    <location>
        <begin position="229"/>
        <end position="244"/>
    </location>
</feature>
<feature type="region of interest" description="Disordered" evidence="1">
    <location>
        <begin position="184"/>
        <end position="354"/>
    </location>
</feature>
<feature type="compositionally biased region" description="Pro residues" evidence="1">
    <location>
        <begin position="329"/>
        <end position="354"/>
    </location>
</feature>
<organism evidence="3 4">
    <name type="scientific">Centaurea solstitialis</name>
    <name type="common">yellow star-thistle</name>
    <dbReference type="NCBI Taxonomy" id="347529"/>
    <lineage>
        <taxon>Eukaryota</taxon>
        <taxon>Viridiplantae</taxon>
        <taxon>Streptophyta</taxon>
        <taxon>Embryophyta</taxon>
        <taxon>Tracheophyta</taxon>
        <taxon>Spermatophyta</taxon>
        <taxon>Magnoliopsida</taxon>
        <taxon>eudicotyledons</taxon>
        <taxon>Gunneridae</taxon>
        <taxon>Pentapetalae</taxon>
        <taxon>asterids</taxon>
        <taxon>campanulids</taxon>
        <taxon>Asterales</taxon>
        <taxon>Asteraceae</taxon>
        <taxon>Carduoideae</taxon>
        <taxon>Cardueae</taxon>
        <taxon>Centaureinae</taxon>
        <taxon>Centaurea</taxon>
    </lineage>
</organism>
<evidence type="ECO:0000256" key="1">
    <source>
        <dbReference type="SAM" id="MobiDB-lite"/>
    </source>
</evidence>
<dbReference type="Proteomes" id="UP001172457">
    <property type="component" value="Unassembled WGS sequence"/>
</dbReference>
<dbReference type="EMBL" id="JARYMX010000020">
    <property type="protein sequence ID" value="KAJ9536471.1"/>
    <property type="molecule type" value="Genomic_DNA"/>
</dbReference>
<evidence type="ECO:0000313" key="3">
    <source>
        <dbReference type="EMBL" id="KAJ9536471.1"/>
    </source>
</evidence>
<comment type="caution">
    <text evidence="3">The sequence shown here is derived from an EMBL/GenBank/DDBJ whole genome shotgun (WGS) entry which is preliminary data.</text>
</comment>
<reference evidence="3" key="1">
    <citation type="submission" date="2023-03" db="EMBL/GenBank/DDBJ databases">
        <title>Chromosome-scale reference genome and RAD-based genetic map of yellow starthistle (Centaurea solstitialis) reveal putative structural variation and QTLs associated with invader traits.</title>
        <authorList>
            <person name="Reatini B."/>
            <person name="Cang F.A."/>
            <person name="Jiang Q."/>
            <person name="Mckibben M.T.W."/>
            <person name="Barker M.S."/>
            <person name="Rieseberg L.H."/>
            <person name="Dlugosch K.M."/>
        </authorList>
    </citation>
    <scope>NUCLEOTIDE SEQUENCE</scope>
    <source>
        <strain evidence="3">CAN-66</strain>
        <tissue evidence="3">Leaf</tissue>
    </source>
</reference>
<proteinExistence type="predicted"/>
<evidence type="ECO:0000313" key="4">
    <source>
        <dbReference type="Proteomes" id="UP001172457"/>
    </source>
</evidence>
<feature type="domain" description="Reverse transcriptase zinc-binding" evidence="2">
    <location>
        <begin position="18"/>
        <end position="103"/>
    </location>
</feature>
<feature type="compositionally biased region" description="Low complexity" evidence="1">
    <location>
        <begin position="245"/>
        <end position="256"/>
    </location>
</feature>
<dbReference type="PANTHER" id="PTHR33116">
    <property type="entry name" value="REVERSE TRANSCRIPTASE ZINC-BINDING DOMAIN-CONTAINING PROTEIN-RELATED-RELATED"/>
    <property type="match status" value="1"/>
</dbReference>
<sequence length="354" mass="40182">MTKIIGELGLDDRGNDDFTVQRAYSSFRGHQQRLPWARKVWFKGHIPKHAFCMWLVCLCRLPTQDRLVEWKHDPPDYRCSLCNQCMDSHTHLFFDCHFAKEVWNWVKMRLNWMDAPDTWDMMLDYLSTPVVSSLTKLLALSATVYMIWNERNRRLFKGEKLPSIQIMKNVLEVVQNRIAWKRRKQRNTIHDVETKSEVTMSQETDPSENQSMGSHGPSRSRSVASRSQTMDRERDLHSDSDADSHPVPVRPASPARPFGPETHYGLRGRRTARKSVPLPTRMTFRIPTGDGAGPSRVRGQGGSSSSSSSSSSGSPPPYRPSSPIARVARPPPDARPPPVARPPPIAPIPSVTPR</sequence>
<feature type="compositionally biased region" description="Polar residues" evidence="1">
    <location>
        <begin position="197"/>
        <end position="228"/>
    </location>
</feature>
<evidence type="ECO:0000259" key="2">
    <source>
        <dbReference type="Pfam" id="PF13966"/>
    </source>
</evidence>
<accession>A0AA38SHL1</accession>